<feature type="domain" description="Carbohydrate kinase PfkB" evidence="4">
    <location>
        <begin position="22"/>
        <end position="312"/>
    </location>
</feature>
<gene>
    <name evidence="5" type="ORF">DWX20_06110</name>
</gene>
<name>A0A412PFF6_9FIRM</name>
<accession>A0A412PFF6</accession>
<dbReference type="GeneID" id="89619709"/>
<protein>
    <submittedName>
        <fullName evidence="5">Sugar kinase</fullName>
    </submittedName>
</protein>
<evidence type="ECO:0000256" key="1">
    <source>
        <dbReference type="ARBA" id="ARBA00010688"/>
    </source>
</evidence>
<dbReference type="InterPro" id="IPR029056">
    <property type="entry name" value="Ribokinase-like"/>
</dbReference>
<dbReference type="SUPFAM" id="SSF53613">
    <property type="entry name" value="Ribokinase-like"/>
    <property type="match status" value="1"/>
</dbReference>
<comment type="caution">
    <text evidence="5">The sequence shown here is derived from an EMBL/GenBank/DDBJ whole genome shotgun (WGS) entry which is preliminary data.</text>
</comment>
<evidence type="ECO:0000313" key="6">
    <source>
        <dbReference type="Proteomes" id="UP000284731"/>
    </source>
</evidence>
<dbReference type="Gene3D" id="3.40.1190.20">
    <property type="match status" value="1"/>
</dbReference>
<dbReference type="InterPro" id="IPR011611">
    <property type="entry name" value="PfkB_dom"/>
</dbReference>
<keyword evidence="2" id="KW-0808">Transferase</keyword>
<dbReference type="Pfam" id="PF00294">
    <property type="entry name" value="PfkB"/>
    <property type="match status" value="1"/>
</dbReference>
<dbReference type="Proteomes" id="UP000284731">
    <property type="component" value="Unassembled WGS sequence"/>
</dbReference>
<proteinExistence type="inferred from homology"/>
<dbReference type="PANTHER" id="PTHR43320">
    <property type="entry name" value="SUGAR KINASE"/>
    <property type="match status" value="1"/>
</dbReference>
<dbReference type="AlphaFoldDB" id="A0A412PFF6"/>
<dbReference type="EMBL" id="QRWX01000002">
    <property type="protein sequence ID" value="RGT56378.1"/>
    <property type="molecule type" value="Genomic_DNA"/>
</dbReference>
<evidence type="ECO:0000256" key="2">
    <source>
        <dbReference type="ARBA" id="ARBA00022679"/>
    </source>
</evidence>
<dbReference type="CDD" id="cd01166">
    <property type="entry name" value="KdgK"/>
    <property type="match status" value="1"/>
</dbReference>
<reference evidence="5 6" key="1">
    <citation type="submission" date="2018-08" db="EMBL/GenBank/DDBJ databases">
        <title>A genome reference for cultivated species of the human gut microbiota.</title>
        <authorList>
            <person name="Zou Y."/>
            <person name="Xue W."/>
            <person name="Luo G."/>
        </authorList>
    </citation>
    <scope>NUCLEOTIDE SEQUENCE [LARGE SCALE GENOMIC DNA]</scope>
    <source>
        <strain evidence="5 6">AF18-46</strain>
    </source>
</reference>
<evidence type="ECO:0000256" key="3">
    <source>
        <dbReference type="ARBA" id="ARBA00022777"/>
    </source>
</evidence>
<evidence type="ECO:0000313" key="5">
    <source>
        <dbReference type="EMBL" id="RGT56378.1"/>
    </source>
</evidence>
<dbReference type="GO" id="GO:0016301">
    <property type="term" value="F:kinase activity"/>
    <property type="evidence" value="ECO:0007669"/>
    <property type="project" value="UniProtKB-KW"/>
</dbReference>
<evidence type="ECO:0000259" key="4">
    <source>
        <dbReference type="Pfam" id="PF00294"/>
    </source>
</evidence>
<dbReference type="RefSeq" id="WP_028077940.1">
    <property type="nucleotide sequence ID" value="NZ_AP028934.1"/>
</dbReference>
<dbReference type="InterPro" id="IPR052700">
    <property type="entry name" value="Carb_kinase_PfkB-like"/>
</dbReference>
<organism evidence="5 6">
    <name type="scientific">Solobacterium moorei</name>
    <dbReference type="NCBI Taxonomy" id="102148"/>
    <lineage>
        <taxon>Bacteria</taxon>
        <taxon>Bacillati</taxon>
        <taxon>Bacillota</taxon>
        <taxon>Erysipelotrichia</taxon>
        <taxon>Erysipelotrichales</taxon>
        <taxon>Erysipelotrichaceae</taxon>
        <taxon>Solobacterium</taxon>
    </lineage>
</organism>
<sequence>MKIITFGEIMLRLATHGFYRFTQATDYEATFGGCAANVAVSLANFNEDVSFVTKLPTHDIGQCAVNDLRKYGVDTTMIVRGGNRVGIYYLEKGASQRPSKVIYDRAGSSISEASPTDFDWKEIFLDADWFHFTGITPALNPQVAQITLEACKEAKKQGLQISCDLNFRKKLWTSEQANKTMSEIMPYVDVCIANEEDAEKVFNIHASKTNVLTGELNREGYIEVAKEISERFHCHTVAITLRKSISASDNKWSAMLYQGGQAYFSKEYAIHIVDRVGGGDSFGAGLIYGLRHFEKPQEIIEFAVAASCLKHSIEGDYNRVTVDEVLTLANGDGSGRVQR</sequence>
<keyword evidence="3 5" id="KW-0418">Kinase</keyword>
<dbReference type="PANTHER" id="PTHR43320:SF2">
    <property type="entry name" value="2-DEHYDRO-3-DEOXYGLUCONOKINASE_2-DEHYDRO-3-DEOXYGALACTONOKINASE"/>
    <property type="match status" value="1"/>
</dbReference>
<comment type="similarity">
    <text evidence="1">Belongs to the carbohydrate kinase PfkB family.</text>
</comment>